<dbReference type="InterPro" id="IPR014284">
    <property type="entry name" value="RNA_pol_sigma-70_dom"/>
</dbReference>
<dbReference type="PANTHER" id="PTHR43133">
    <property type="entry name" value="RNA POLYMERASE ECF-TYPE SIGMA FACTO"/>
    <property type="match status" value="1"/>
</dbReference>
<evidence type="ECO:0000256" key="3">
    <source>
        <dbReference type="ARBA" id="ARBA00023082"/>
    </source>
</evidence>
<evidence type="ECO:0000313" key="9">
    <source>
        <dbReference type="Proteomes" id="UP001595692"/>
    </source>
</evidence>
<dbReference type="CDD" id="cd06171">
    <property type="entry name" value="Sigma70_r4"/>
    <property type="match status" value="1"/>
</dbReference>
<dbReference type="InterPro" id="IPR007630">
    <property type="entry name" value="RNA_pol_sigma70_r4"/>
</dbReference>
<keyword evidence="4" id="KW-0238">DNA-binding</keyword>
<dbReference type="InterPro" id="IPR013325">
    <property type="entry name" value="RNA_pol_sigma_r2"/>
</dbReference>
<dbReference type="Pfam" id="PF04542">
    <property type="entry name" value="Sigma70_r2"/>
    <property type="match status" value="1"/>
</dbReference>
<accession>A0ABV8CLP9</accession>
<evidence type="ECO:0000259" key="6">
    <source>
        <dbReference type="Pfam" id="PF04542"/>
    </source>
</evidence>
<reference evidence="9" key="1">
    <citation type="journal article" date="2019" name="Int. J. Syst. Evol. Microbiol.">
        <title>The Global Catalogue of Microorganisms (GCM) 10K type strain sequencing project: providing services to taxonomists for standard genome sequencing and annotation.</title>
        <authorList>
            <consortium name="The Broad Institute Genomics Platform"/>
            <consortium name="The Broad Institute Genome Sequencing Center for Infectious Disease"/>
            <person name="Wu L."/>
            <person name="Ma J."/>
        </authorList>
    </citation>
    <scope>NUCLEOTIDE SEQUENCE [LARGE SCALE GENOMIC DNA]</scope>
    <source>
        <strain evidence="9">CCUG 54939</strain>
    </source>
</reference>
<dbReference type="PANTHER" id="PTHR43133:SF62">
    <property type="entry name" value="RNA POLYMERASE SIGMA FACTOR SIGZ"/>
    <property type="match status" value="1"/>
</dbReference>
<evidence type="ECO:0000256" key="5">
    <source>
        <dbReference type="ARBA" id="ARBA00023163"/>
    </source>
</evidence>
<evidence type="ECO:0000256" key="4">
    <source>
        <dbReference type="ARBA" id="ARBA00023125"/>
    </source>
</evidence>
<dbReference type="Gene3D" id="1.10.10.10">
    <property type="entry name" value="Winged helix-like DNA-binding domain superfamily/Winged helix DNA-binding domain"/>
    <property type="match status" value="1"/>
</dbReference>
<dbReference type="EMBL" id="JBHSAF010000003">
    <property type="protein sequence ID" value="MFC3912983.1"/>
    <property type="molecule type" value="Genomic_DNA"/>
</dbReference>
<dbReference type="SUPFAM" id="SSF88659">
    <property type="entry name" value="Sigma3 and sigma4 domains of RNA polymerase sigma factors"/>
    <property type="match status" value="1"/>
</dbReference>
<dbReference type="Pfam" id="PF04545">
    <property type="entry name" value="Sigma70_r4"/>
    <property type="match status" value="1"/>
</dbReference>
<dbReference type="InterPro" id="IPR039425">
    <property type="entry name" value="RNA_pol_sigma-70-like"/>
</dbReference>
<sequence>MRTASESSEQDLKQMTDWLTAVAQQRCRDAYRQLFHYFAPRIRAYGLRHLRSEAQAMELVQDTLLAVWQKAHLYVPERGTPLTWVFTVMRNQCFDMLRRQMNSREQLLAEDLWPVLEPVDGSQQDERGEQQILARQLAHYVHLLPAAQQEVVRGVYLQEMTLQELADRLQVPLGTIKSRLRLALEKLREQVGKQDD</sequence>
<organism evidence="8 9">
    <name type="scientific">Pseudaeromonas sharmana</name>
    <dbReference type="NCBI Taxonomy" id="328412"/>
    <lineage>
        <taxon>Bacteria</taxon>
        <taxon>Pseudomonadati</taxon>
        <taxon>Pseudomonadota</taxon>
        <taxon>Gammaproteobacteria</taxon>
        <taxon>Aeromonadales</taxon>
        <taxon>Aeromonadaceae</taxon>
        <taxon>Pseudaeromonas</taxon>
    </lineage>
</organism>
<dbReference type="SUPFAM" id="SSF88946">
    <property type="entry name" value="Sigma2 domain of RNA polymerase sigma factors"/>
    <property type="match status" value="1"/>
</dbReference>
<comment type="caution">
    <text evidence="8">The sequence shown here is derived from an EMBL/GenBank/DDBJ whole genome shotgun (WGS) entry which is preliminary data.</text>
</comment>
<dbReference type="Proteomes" id="UP001595692">
    <property type="component" value="Unassembled WGS sequence"/>
</dbReference>
<keyword evidence="2" id="KW-0805">Transcription regulation</keyword>
<dbReference type="NCBIfam" id="TIGR02937">
    <property type="entry name" value="sigma70-ECF"/>
    <property type="match status" value="1"/>
</dbReference>
<dbReference type="InterPro" id="IPR036388">
    <property type="entry name" value="WH-like_DNA-bd_sf"/>
</dbReference>
<keyword evidence="3" id="KW-0731">Sigma factor</keyword>
<name>A0ABV8CLP9_9GAMM</name>
<comment type="similarity">
    <text evidence="1">Belongs to the sigma-70 factor family. ECF subfamily.</text>
</comment>
<dbReference type="RefSeq" id="WP_377151224.1">
    <property type="nucleotide sequence ID" value="NZ_JBHSAF010000003.1"/>
</dbReference>
<evidence type="ECO:0000256" key="2">
    <source>
        <dbReference type="ARBA" id="ARBA00023015"/>
    </source>
</evidence>
<feature type="domain" description="RNA polymerase sigma-70 region 4" evidence="7">
    <location>
        <begin position="144"/>
        <end position="189"/>
    </location>
</feature>
<keyword evidence="9" id="KW-1185">Reference proteome</keyword>
<protein>
    <submittedName>
        <fullName evidence="8">Sigma-70 family RNA polymerase sigma factor</fullName>
    </submittedName>
</protein>
<gene>
    <name evidence="8" type="ORF">ACFOSS_05825</name>
</gene>
<keyword evidence="5" id="KW-0804">Transcription</keyword>
<proteinExistence type="inferred from homology"/>
<dbReference type="InterPro" id="IPR013324">
    <property type="entry name" value="RNA_pol_sigma_r3/r4-like"/>
</dbReference>
<evidence type="ECO:0000256" key="1">
    <source>
        <dbReference type="ARBA" id="ARBA00010641"/>
    </source>
</evidence>
<dbReference type="Gene3D" id="1.10.1740.10">
    <property type="match status" value="1"/>
</dbReference>
<evidence type="ECO:0000313" key="8">
    <source>
        <dbReference type="EMBL" id="MFC3912983.1"/>
    </source>
</evidence>
<feature type="domain" description="RNA polymerase sigma-70 region 2" evidence="6">
    <location>
        <begin position="34"/>
        <end position="100"/>
    </location>
</feature>
<dbReference type="InterPro" id="IPR007627">
    <property type="entry name" value="RNA_pol_sigma70_r2"/>
</dbReference>
<evidence type="ECO:0000259" key="7">
    <source>
        <dbReference type="Pfam" id="PF04545"/>
    </source>
</evidence>